<sequence length="264" mass="29658">MVLNIYKPLGWTPLQALDALRKVRPELQDAKMTYAGRLDPMAEGVLVVLVGEAVHTKEEYTKLDKTYEADIMFGIGTDTHDLLGMPTIRAAQKITNEQLEEAIKNMHGEKEYAFPIYSSKPVEGKPLFQWARENRMHEIKTPTRLMCVQSMRVIERRSVTGLALQDVIKKNIGNVAGDFRQEAIVAQWNALLGEKEKEIFDVVRVTVQCGSGTYIRTLAHTIGRQLGADAILARLVRTSVGPYAIGDSLRFDNKKQVEDTNDSK</sequence>
<dbReference type="InterPro" id="IPR014780">
    <property type="entry name" value="tRNA_psdUridine_synth_TruB"/>
</dbReference>
<dbReference type="SUPFAM" id="SSF55120">
    <property type="entry name" value="Pseudouridine synthase"/>
    <property type="match status" value="1"/>
</dbReference>
<evidence type="ECO:0000313" key="7">
    <source>
        <dbReference type="EMBL" id="KKT43896.1"/>
    </source>
</evidence>
<dbReference type="PANTHER" id="PTHR13767">
    <property type="entry name" value="TRNA-PSEUDOURIDINE SYNTHASE"/>
    <property type="match status" value="1"/>
</dbReference>
<evidence type="ECO:0000256" key="1">
    <source>
        <dbReference type="ARBA" id="ARBA00000385"/>
    </source>
</evidence>
<dbReference type="AlphaFoldDB" id="A0A0G1H942"/>
<reference evidence="7 8" key="1">
    <citation type="journal article" date="2015" name="Nature">
        <title>rRNA introns, odd ribosomes, and small enigmatic genomes across a large radiation of phyla.</title>
        <authorList>
            <person name="Brown C.T."/>
            <person name="Hug L.A."/>
            <person name="Thomas B.C."/>
            <person name="Sharon I."/>
            <person name="Castelle C.J."/>
            <person name="Singh A."/>
            <person name="Wilkins M.J."/>
            <person name="Williams K.H."/>
            <person name="Banfield J.F."/>
        </authorList>
    </citation>
    <scope>NUCLEOTIDE SEQUENCE [LARGE SCALE GENOMIC DNA]</scope>
</reference>
<dbReference type="InterPro" id="IPR002501">
    <property type="entry name" value="PsdUridine_synth_N"/>
</dbReference>
<gene>
    <name evidence="7" type="ORF">UW32_C0001G0488</name>
</gene>
<keyword evidence="4" id="KW-0819">tRNA processing</keyword>
<comment type="catalytic activity">
    <reaction evidence="1">
        <text>uridine(55) in tRNA = pseudouridine(55) in tRNA</text>
        <dbReference type="Rhea" id="RHEA:42532"/>
        <dbReference type="Rhea" id="RHEA-COMP:10101"/>
        <dbReference type="Rhea" id="RHEA-COMP:10102"/>
        <dbReference type="ChEBI" id="CHEBI:65314"/>
        <dbReference type="ChEBI" id="CHEBI:65315"/>
        <dbReference type="EC" id="5.4.99.25"/>
    </reaction>
</comment>
<dbReference type="Proteomes" id="UP000034051">
    <property type="component" value="Unassembled WGS sequence"/>
</dbReference>
<evidence type="ECO:0000256" key="3">
    <source>
        <dbReference type="ARBA" id="ARBA00012787"/>
    </source>
</evidence>
<evidence type="ECO:0000259" key="6">
    <source>
        <dbReference type="Pfam" id="PF01509"/>
    </source>
</evidence>
<evidence type="ECO:0000256" key="5">
    <source>
        <dbReference type="ARBA" id="ARBA00023235"/>
    </source>
</evidence>
<protein>
    <recommendedName>
        <fullName evidence="3">tRNA pseudouridine(55) synthase</fullName>
        <ecNumber evidence="3">5.4.99.25</ecNumber>
    </recommendedName>
</protein>
<accession>A0A0G1H942</accession>
<dbReference type="GO" id="GO:0160148">
    <property type="term" value="F:tRNA pseudouridine(55) synthase activity"/>
    <property type="evidence" value="ECO:0007669"/>
    <property type="project" value="UniProtKB-EC"/>
</dbReference>
<feature type="domain" description="Pseudouridine synthase II N-terminal" evidence="6">
    <location>
        <begin position="27"/>
        <end position="157"/>
    </location>
</feature>
<comment type="similarity">
    <text evidence="2">Belongs to the pseudouridine synthase TruB family. Type 1 subfamily.</text>
</comment>
<dbReference type="EMBL" id="LCHW01000001">
    <property type="protein sequence ID" value="KKT43896.1"/>
    <property type="molecule type" value="Genomic_DNA"/>
</dbReference>
<name>A0A0G1H942_9BACT</name>
<evidence type="ECO:0000256" key="4">
    <source>
        <dbReference type="ARBA" id="ARBA00022694"/>
    </source>
</evidence>
<organism evidence="7 8">
    <name type="scientific">Candidatus Wolfebacteria bacterium GW2011_GWE2_44_13</name>
    <dbReference type="NCBI Taxonomy" id="1619017"/>
    <lineage>
        <taxon>Bacteria</taxon>
        <taxon>Candidatus Wolfeibacteriota</taxon>
    </lineage>
</organism>
<dbReference type="Pfam" id="PF01509">
    <property type="entry name" value="TruB_N"/>
    <property type="match status" value="1"/>
</dbReference>
<dbReference type="GO" id="GO:0003723">
    <property type="term" value="F:RNA binding"/>
    <property type="evidence" value="ECO:0007669"/>
    <property type="project" value="InterPro"/>
</dbReference>
<keyword evidence="5" id="KW-0413">Isomerase</keyword>
<evidence type="ECO:0000313" key="8">
    <source>
        <dbReference type="Proteomes" id="UP000034051"/>
    </source>
</evidence>
<dbReference type="GO" id="GO:1990481">
    <property type="term" value="P:mRNA pseudouridine synthesis"/>
    <property type="evidence" value="ECO:0007669"/>
    <property type="project" value="TreeGrafter"/>
</dbReference>
<evidence type="ECO:0000256" key="2">
    <source>
        <dbReference type="ARBA" id="ARBA00005642"/>
    </source>
</evidence>
<dbReference type="Gene3D" id="3.30.2350.10">
    <property type="entry name" value="Pseudouridine synthase"/>
    <property type="match status" value="1"/>
</dbReference>
<dbReference type="EC" id="5.4.99.25" evidence="3"/>
<dbReference type="PANTHER" id="PTHR13767:SF2">
    <property type="entry name" value="PSEUDOURIDYLATE SYNTHASE TRUB1"/>
    <property type="match status" value="1"/>
</dbReference>
<dbReference type="InterPro" id="IPR020103">
    <property type="entry name" value="PsdUridine_synth_cat_dom_sf"/>
</dbReference>
<proteinExistence type="inferred from homology"/>
<comment type="caution">
    <text evidence="7">The sequence shown here is derived from an EMBL/GenBank/DDBJ whole genome shotgun (WGS) entry which is preliminary data.</text>
</comment>
<dbReference type="GO" id="GO:0006400">
    <property type="term" value="P:tRNA modification"/>
    <property type="evidence" value="ECO:0007669"/>
    <property type="project" value="TreeGrafter"/>
</dbReference>